<evidence type="ECO:0000256" key="4">
    <source>
        <dbReference type="ARBA" id="ARBA00022643"/>
    </source>
</evidence>
<dbReference type="SUPFAM" id="SSF55469">
    <property type="entry name" value="FMN-dependent nitroreductase-like"/>
    <property type="match status" value="1"/>
</dbReference>
<evidence type="ECO:0000256" key="5">
    <source>
        <dbReference type="ARBA" id="ARBA00023002"/>
    </source>
</evidence>
<dbReference type="STRING" id="209880.SAMN02910343_00189"/>
<dbReference type="OrthoDB" id="9783470at2"/>
<reference evidence="7 8" key="1">
    <citation type="submission" date="2016-10" db="EMBL/GenBank/DDBJ databases">
        <authorList>
            <person name="de Groot N.N."/>
        </authorList>
    </citation>
    <scope>NUCLEOTIDE SEQUENCE [LARGE SCALE GENOMIC DNA]</scope>
    <source>
        <strain evidence="7 8">DSM 15230</strain>
    </source>
</reference>
<name>A0A1G5UWD6_9FIRM</name>
<dbReference type="InterPro" id="IPR000415">
    <property type="entry name" value="Nitroreductase-like"/>
</dbReference>
<dbReference type="CDD" id="cd02062">
    <property type="entry name" value="Nitro_FMN_reductase"/>
    <property type="match status" value="1"/>
</dbReference>
<keyword evidence="8" id="KW-1185">Reference proteome</keyword>
<evidence type="ECO:0000256" key="1">
    <source>
        <dbReference type="ARBA" id="ARBA00001917"/>
    </source>
</evidence>
<dbReference type="GeneID" id="87755239"/>
<comment type="cofactor">
    <cofactor evidence="1">
        <name>FMN</name>
        <dbReference type="ChEBI" id="CHEBI:58210"/>
    </cofactor>
</comment>
<evidence type="ECO:0000259" key="6">
    <source>
        <dbReference type="Pfam" id="PF00881"/>
    </source>
</evidence>
<keyword evidence="5" id="KW-0560">Oxidoreductase</keyword>
<dbReference type="Pfam" id="PF00881">
    <property type="entry name" value="Nitroreductase"/>
    <property type="match status" value="1"/>
</dbReference>
<protein>
    <submittedName>
        <fullName evidence="7">Nitroreductase</fullName>
    </submittedName>
</protein>
<dbReference type="GO" id="GO:0016491">
    <property type="term" value="F:oxidoreductase activity"/>
    <property type="evidence" value="ECO:0007669"/>
    <property type="project" value="UniProtKB-KW"/>
</dbReference>
<dbReference type="Gene3D" id="3.40.109.10">
    <property type="entry name" value="NADH Oxidase"/>
    <property type="match status" value="1"/>
</dbReference>
<evidence type="ECO:0000313" key="7">
    <source>
        <dbReference type="EMBL" id="SDA37934.1"/>
    </source>
</evidence>
<dbReference type="InterPro" id="IPR029479">
    <property type="entry name" value="Nitroreductase"/>
</dbReference>
<feature type="domain" description="Nitroreductase" evidence="6">
    <location>
        <begin position="10"/>
        <end position="155"/>
    </location>
</feature>
<dbReference type="Proteomes" id="UP000199689">
    <property type="component" value="Unassembled WGS sequence"/>
</dbReference>
<proteinExistence type="inferred from homology"/>
<organism evidence="7 8">
    <name type="scientific">Allisonella histaminiformans</name>
    <dbReference type="NCBI Taxonomy" id="209880"/>
    <lineage>
        <taxon>Bacteria</taxon>
        <taxon>Bacillati</taxon>
        <taxon>Bacillota</taxon>
        <taxon>Negativicutes</taxon>
        <taxon>Veillonellales</taxon>
        <taxon>Veillonellaceae</taxon>
        <taxon>Allisonella</taxon>
    </lineage>
</organism>
<keyword evidence="3" id="KW-0285">Flavoprotein</keyword>
<evidence type="ECO:0000256" key="3">
    <source>
        <dbReference type="ARBA" id="ARBA00022630"/>
    </source>
</evidence>
<comment type="similarity">
    <text evidence="2">Belongs to the nitroreductase family.</text>
</comment>
<dbReference type="PANTHER" id="PTHR43673">
    <property type="entry name" value="NAD(P)H NITROREDUCTASE YDGI-RELATED"/>
    <property type="match status" value="1"/>
</dbReference>
<gene>
    <name evidence="7" type="ORF">SAMN02910343_00189</name>
</gene>
<keyword evidence="4" id="KW-0288">FMN</keyword>
<evidence type="ECO:0000256" key="2">
    <source>
        <dbReference type="ARBA" id="ARBA00007118"/>
    </source>
</evidence>
<dbReference type="PANTHER" id="PTHR43673:SF2">
    <property type="entry name" value="NITROREDUCTASE"/>
    <property type="match status" value="1"/>
</dbReference>
<dbReference type="EMBL" id="FMXA01000003">
    <property type="protein sequence ID" value="SDA37934.1"/>
    <property type="molecule type" value="Genomic_DNA"/>
</dbReference>
<accession>A0A1G5UWD6</accession>
<dbReference type="AlphaFoldDB" id="A0A1G5UWD6"/>
<sequence>MDFEQVLSLRRSVRQFQNKEIPETLINKMVRAGECSPVGKADFSHYAIAVITDSDILSSLAAEDEKITGRGNPVFDAPLVFLIMSRDGALDDSIKLNAGIIAENIHLEATNLGLASVCVYSFIRNLKNRKEDSSWLPRMDLPKGYHPEFAVAVGYPATEIKERPCRARIPVFR</sequence>
<dbReference type="RefSeq" id="WP_159427810.1">
    <property type="nucleotide sequence ID" value="NZ_FMXA01000003.1"/>
</dbReference>
<evidence type="ECO:0000313" key="8">
    <source>
        <dbReference type="Proteomes" id="UP000199689"/>
    </source>
</evidence>